<evidence type="ECO:0000313" key="1">
    <source>
        <dbReference type="EMBL" id="KAG0480466.1"/>
    </source>
</evidence>
<dbReference type="AlphaFoldDB" id="A0A835R0C6"/>
<dbReference type="InterPro" id="IPR039638">
    <property type="entry name" value="MED33A/B"/>
</dbReference>
<gene>
    <name evidence="1" type="ORF">HPP92_011324</name>
</gene>
<keyword evidence="2" id="KW-1185">Reference proteome</keyword>
<organism evidence="1 2">
    <name type="scientific">Vanilla planifolia</name>
    <name type="common">Vanilla</name>
    <dbReference type="NCBI Taxonomy" id="51239"/>
    <lineage>
        <taxon>Eukaryota</taxon>
        <taxon>Viridiplantae</taxon>
        <taxon>Streptophyta</taxon>
        <taxon>Embryophyta</taxon>
        <taxon>Tracheophyta</taxon>
        <taxon>Spermatophyta</taxon>
        <taxon>Magnoliopsida</taxon>
        <taxon>Liliopsida</taxon>
        <taxon>Asparagales</taxon>
        <taxon>Orchidaceae</taxon>
        <taxon>Vanilloideae</taxon>
        <taxon>Vanilleae</taxon>
        <taxon>Vanilla</taxon>
    </lineage>
</organism>
<dbReference type="OrthoDB" id="2151161at2759"/>
<reference evidence="1 2" key="1">
    <citation type="journal article" date="2020" name="Nat. Food">
        <title>A phased Vanilla planifolia genome enables genetic improvement of flavour and production.</title>
        <authorList>
            <person name="Hasing T."/>
            <person name="Tang H."/>
            <person name="Brym M."/>
            <person name="Khazi F."/>
            <person name="Huang T."/>
            <person name="Chambers A.H."/>
        </authorList>
    </citation>
    <scope>NUCLEOTIDE SEQUENCE [LARGE SCALE GENOMIC DNA]</scope>
    <source>
        <tissue evidence="1">Leaf</tissue>
    </source>
</reference>
<dbReference type="GO" id="GO:0016592">
    <property type="term" value="C:mediator complex"/>
    <property type="evidence" value="ECO:0007669"/>
    <property type="project" value="InterPro"/>
</dbReference>
<sequence length="55" mass="5842">MEAVPFVVDAALTACSHGRLYPRELATGLKDLADFLPASLATIVSYFSAEVTRGV</sequence>
<dbReference type="PANTHER" id="PTHR33739:SF5">
    <property type="entry name" value="MEDIATOR OF RNA POLYMERASE II TRANSCRIPTION SUBUNIT 33A"/>
    <property type="match status" value="1"/>
</dbReference>
<proteinExistence type="predicted"/>
<name>A0A835R0C6_VANPL</name>
<protein>
    <submittedName>
        <fullName evidence="1">Uncharacterized protein</fullName>
    </submittedName>
</protein>
<evidence type="ECO:0000313" key="2">
    <source>
        <dbReference type="Proteomes" id="UP000636800"/>
    </source>
</evidence>
<dbReference type="PANTHER" id="PTHR33739">
    <property type="entry name" value="OS07G0681500 PROTEIN"/>
    <property type="match status" value="1"/>
</dbReference>
<comment type="caution">
    <text evidence="1">The sequence shown here is derived from an EMBL/GenBank/DDBJ whole genome shotgun (WGS) entry which is preliminary data.</text>
</comment>
<dbReference type="EMBL" id="JADCNL010000005">
    <property type="protein sequence ID" value="KAG0480466.1"/>
    <property type="molecule type" value="Genomic_DNA"/>
</dbReference>
<accession>A0A835R0C6</accession>
<dbReference type="GO" id="GO:2000762">
    <property type="term" value="P:regulation of phenylpropanoid metabolic process"/>
    <property type="evidence" value="ECO:0007669"/>
    <property type="project" value="InterPro"/>
</dbReference>
<dbReference type="Proteomes" id="UP000636800">
    <property type="component" value="Chromosome 5"/>
</dbReference>